<evidence type="ECO:0000313" key="1">
    <source>
        <dbReference type="EMBL" id="NLR81012.1"/>
    </source>
</evidence>
<dbReference type="RefSeq" id="WP_168740672.1">
    <property type="nucleotide sequence ID" value="NZ_JABAHZ010000005.1"/>
</dbReference>
<comment type="caution">
    <text evidence="1">The sequence shown here is derived from an EMBL/GenBank/DDBJ whole genome shotgun (WGS) entry which is preliminary data.</text>
</comment>
<keyword evidence="2" id="KW-1185">Reference proteome</keyword>
<sequence>MKDTAFDLLSYIQKYYPIGMPEYYAQPRIVPLQRDTIIESKLGNTDTMEASNWTSLVKEISKPDYAIQDFYFNQSPSYSLNILLDYRDSQQNLQHQRKIILNISLLCPYFTVFLLDTYSFDHLKPMNRHLIPTFRLAHTGTGENGEQGSTFMKDVKEAVMRHFNDYQFVAHDILLKRQVSGTLQLGGQPQPGPYPIYSYLFDEFFQLKNLAVLP</sequence>
<accession>A0A847SVV0</accession>
<name>A0A847SVV0_9BACT</name>
<evidence type="ECO:0000313" key="2">
    <source>
        <dbReference type="Proteomes" id="UP000552864"/>
    </source>
</evidence>
<proteinExistence type="predicted"/>
<dbReference type="Proteomes" id="UP000552864">
    <property type="component" value="Unassembled WGS sequence"/>
</dbReference>
<organism evidence="1 2">
    <name type="scientific">Chitinophaga eiseniae</name>
    <dbReference type="NCBI Taxonomy" id="634771"/>
    <lineage>
        <taxon>Bacteria</taxon>
        <taxon>Pseudomonadati</taxon>
        <taxon>Bacteroidota</taxon>
        <taxon>Chitinophagia</taxon>
        <taxon>Chitinophagales</taxon>
        <taxon>Chitinophagaceae</taxon>
        <taxon>Chitinophaga</taxon>
    </lineage>
</organism>
<dbReference type="AlphaFoldDB" id="A0A847SVV0"/>
<dbReference type="EMBL" id="JABAHZ010000005">
    <property type="protein sequence ID" value="NLR81012.1"/>
    <property type="molecule type" value="Genomic_DNA"/>
</dbReference>
<protein>
    <submittedName>
        <fullName evidence="1">Uncharacterized protein</fullName>
    </submittedName>
</protein>
<reference evidence="1 2" key="1">
    <citation type="submission" date="2020-04" db="EMBL/GenBank/DDBJ databases">
        <authorList>
            <person name="Yin C."/>
        </authorList>
    </citation>
    <scope>NUCLEOTIDE SEQUENCE [LARGE SCALE GENOMIC DNA]</scope>
    <source>
        <strain evidence="1 2">Ak56</strain>
    </source>
</reference>
<gene>
    <name evidence="1" type="ORF">HGH91_20450</name>
</gene>